<organism evidence="9">
    <name type="scientific">Thermomicrobium roseum</name>
    <dbReference type="NCBI Taxonomy" id="500"/>
    <lineage>
        <taxon>Bacteria</taxon>
        <taxon>Pseudomonadati</taxon>
        <taxon>Thermomicrobiota</taxon>
        <taxon>Thermomicrobia</taxon>
        <taxon>Thermomicrobiales</taxon>
        <taxon>Thermomicrobiaceae</taxon>
        <taxon>Thermomicrobium</taxon>
    </lineage>
</organism>
<feature type="transmembrane region" description="Helical" evidence="7">
    <location>
        <begin position="100"/>
        <end position="123"/>
    </location>
</feature>
<feature type="transmembrane region" description="Helical" evidence="7">
    <location>
        <begin position="260"/>
        <end position="278"/>
    </location>
</feature>
<evidence type="ECO:0000256" key="7">
    <source>
        <dbReference type="SAM" id="Phobius"/>
    </source>
</evidence>
<reference evidence="9" key="1">
    <citation type="journal article" date="2020" name="mSystems">
        <title>Genome- and Community-Level Interaction Insights into Carbon Utilization and Element Cycling Functions of Hydrothermarchaeota in Hydrothermal Sediment.</title>
        <authorList>
            <person name="Zhou Z."/>
            <person name="Liu Y."/>
            <person name="Xu W."/>
            <person name="Pan J."/>
            <person name="Luo Z.H."/>
            <person name="Li M."/>
        </authorList>
    </citation>
    <scope>NUCLEOTIDE SEQUENCE [LARGE SCALE GENOMIC DNA]</scope>
    <source>
        <strain evidence="9">SpSt-222</strain>
    </source>
</reference>
<dbReference type="SUPFAM" id="SSF103481">
    <property type="entry name" value="Multidrug resistance efflux transporter EmrE"/>
    <property type="match status" value="2"/>
</dbReference>
<evidence type="ECO:0000256" key="3">
    <source>
        <dbReference type="ARBA" id="ARBA00022692"/>
    </source>
</evidence>
<dbReference type="PANTHER" id="PTHR42920:SF5">
    <property type="entry name" value="EAMA DOMAIN-CONTAINING PROTEIN"/>
    <property type="match status" value="1"/>
</dbReference>
<feature type="compositionally biased region" description="Basic residues" evidence="6">
    <location>
        <begin position="7"/>
        <end position="17"/>
    </location>
</feature>
<evidence type="ECO:0000313" key="9">
    <source>
        <dbReference type="EMBL" id="HEF66189.1"/>
    </source>
</evidence>
<dbReference type="InterPro" id="IPR000620">
    <property type="entry name" value="EamA_dom"/>
</dbReference>
<keyword evidence="3 7" id="KW-0812">Transmembrane</keyword>
<feature type="transmembrane region" description="Helical" evidence="7">
    <location>
        <begin position="129"/>
        <end position="150"/>
    </location>
</feature>
<gene>
    <name evidence="9" type="ORF">ENP47_11440</name>
</gene>
<dbReference type="Pfam" id="PF00892">
    <property type="entry name" value="EamA"/>
    <property type="match status" value="2"/>
</dbReference>
<feature type="transmembrane region" description="Helical" evidence="7">
    <location>
        <begin position="157"/>
        <end position="178"/>
    </location>
</feature>
<evidence type="ECO:0000256" key="5">
    <source>
        <dbReference type="ARBA" id="ARBA00023136"/>
    </source>
</evidence>
<feature type="region of interest" description="Disordered" evidence="6">
    <location>
        <begin position="1"/>
        <end position="29"/>
    </location>
</feature>
<comment type="caution">
    <text evidence="9">The sequence shown here is derived from an EMBL/GenBank/DDBJ whole genome shotgun (WGS) entry which is preliminary data.</text>
</comment>
<feature type="transmembrane region" description="Helical" evidence="7">
    <location>
        <begin position="221"/>
        <end position="240"/>
    </location>
</feature>
<evidence type="ECO:0000256" key="2">
    <source>
        <dbReference type="ARBA" id="ARBA00022475"/>
    </source>
</evidence>
<dbReference type="EMBL" id="DSJL01000011">
    <property type="protein sequence ID" value="HEF66189.1"/>
    <property type="molecule type" value="Genomic_DNA"/>
</dbReference>
<name>A0A7C1G6H3_THERO</name>
<evidence type="ECO:0000259" key="8">
    <source>
        <dbReference type="Pfam" id="PF00892"/>
    </source>
</evidence>
<dbReference type="GO" id="GO:0005886">
    <property type="term" value="C:plasma membrane"/>
    <property type="evidence" value="ECO:0007669"/>
    <property type="project" value="UniProtKB-SubCell"/>
</dbReference>
<evidence type="ECO:0000256" key="6">
    <source>
        <dbReference type="SAM" id="MobiDB-lite"/>
    </source>
</evidence>
<proteinExistence type="predicted"/>
<accession>A0A7C1G6H3</accession>
<keyword evidence="4 7" id="KW-1133">Transmembrane helix</keyword>
<dbReference type="InterPro" id="IPR037185">
    <property type="entry name" value="EmrE-like"/>
</dbReference>
<dbReference type="InterPro" id="IPR051258">
    <property type="entry name" value="Diverse_Substrate_Transporter"/>
</dbReference>
<keyword evidence="2" id="KW-1003">Cell membrane</keyword>
<feature type="domain" description="EamA" evidence="8">
    <location>
        <begin position="39"/>
        <end position="173"/>
    </location>
</feature>
<dbReference type="PANTHER" id="PTHR42920">
    <property type="entry name" value="OS03G0707200 PROTEIN-RELATED"/>
    <property type="match status" value="1"/>
</dbReference>
<protein>
    <submittedName>
        <fullName evidence="9">DMT family transporter</fullName>
    </submittedName>
</protein>
<keyword evidence="5 7" id="KW-0472">Membrane</keyword>
<feature type="transmembrane region" description="Helical" evidence="7">
    <location>
        <begin position="65"/>
        <end position="88"/>
    </location>
</feature>
<feature type="domain" description="EamA" evidence="8">
    <location>
        <begin position="192"/>
        <end position="327"/>
    </location>
</feature>
<feature type="transmembrane region" description="Helical" evidence="7">
    <location>
        <begin position="190"/>
        <end position="209"/>
    </location>
</feature>
<sequence>MGFAARVRPRHAGRPRRCSSGDGGRGGQVANRRTTVTRWGVFVVALGASLWAIDAPIRKPLTETLPATSIVLAEHLFLALYALPVLLWQRHAFAALSLRSWLALVAIAWGASGLATVLFTTAFRIGNPTIVILLQKVQPLVAVLLAAFLLRERLPRLYWPCFVVALAGAYLVSFGRAAFEPIWLLPQERILTALLALAAAALWGSATVLGRYMLGALPFPTLAAARFLLALPFLAVLALLEGTFARTWTVGLAQEAPRLFLLALVPGLLAMLVYYAGLRQTRASYATLAELAFPALAIVVNWLTLGTAIDAWQLAGFVLLWSAITTLSWIPAPAPVPATRPATPVS</sequence>
<evidence type="ECO:0000256" key="1">
    <source>
        <dbReference type="ARBA" id="ARBA00004651"/>
    </source>
</evidence>
<feature type="transmembrane region" description="Helical" evidence="7">
    <location>
        <begin position="285"/>
        <end position="305"/>
    </location>
</feature>
<evidence type="ECO:0000256" key="4">
    <source>
        <dbReference type="ARBA" id="ARBA00022989"/>
    </source>
</evidence>
<feature type="transmembrane region" description="Helical" evidence="7">
    <location>
        <begin position="35"/>
        <end position="53"/>
    </location>
</feature>
<dbReference type="AlphaFoldDB" id="A0A7C1G6H3"/>
<comment type="subcellular location">
    <subcellularLocation>
        <location evidence="1">Cell membrane</location>
        <topology evidence="1">Multi-pass membrane protein</topology>
    </subcellularLocation>
</comment>